<dbReference type="EMBL" id="JAHUTI010078877">
    <property type="protein sequence ID" value="MED6257054.1"/>
    <property type="molecule type" value="Genomic_DNA"/>
</dbReference>
<gene>
    <name evidence="2" type="ORF">ATANTOWER_008392</name>
</gene>
<accession>A0ABU7C5C6</accession>
<reference evidence="2 3" key="1">
    <citation type="submission" date="2021-07" db="EMBL/GenBank/DDBJ databases">
        <authorList>
            <person name="Palmer J.M."/>
        </authorList>
    </citation>
    <scope>NUCLEOTIDE SEQUENCE [LARGE SCALE GENOMIC DNA]</scope>
    <source>
        <strain evidence="2 3">AT_MEX2019</strain>
        <tissue evidence="2">Muscle</tissue>
    </source>
</reference>
<evidence type="ECO:0000256" key="1">
    <source>
        <dbReference type="SAM" id="MobiDB-lite"/>
    </source>
</evidence>
<evidence type="ECO:0000313" key="3">
    <source>
        <dbReference type="Proteomes" id="UP001345963"/>
    </source>
</evidence>
<proteinExistence type="predicted"/>
<comment type="caution">
    <text evidence="2">The sequence shown here is derived from an EMBL/GenBank/DDBJ whole genome shotgun (WGS) entry which is preliminary data.</text>
</comment>
<feature type="compositionally biased region" description="Basic and acidic residues" evidence="1">
    <location>
        <begin position="30"/>
        <end position="45"/>
    </location>
</feature>
<feature type="region of interest" description="Disordered" evidence="1">
    <location>
        <begin position="1"/>
        <end position="47"/>
    </location>
</feature>
<feature type="compositionally biased region" description="Acidic residues" evidence="1">
    <location>
        <begin position="13"/>
        <end position="26"/>
    </location>
</feature>
<evidence type="ECO:0000313" key="2">
    <source>
        <dbReference type="EMBL" id="MED6257054.1"/>
    </source>
</evidence>
<organism evidence="2 3">
    <name type="scientific">Ataeniobius toweri</name>
    <dbReference type="NCBI Taxonomy" id="208326"/>
    <lineage>
        <taxon>Eukaryota</taxon>
        <taxon>Metazoa</taxon>
        <taxon>Chordata</taxon>
        <taxon>Craniata</taxon>
        <taxon>Vertebrata</taxon>
        <taxon>Euteleostomi</taxon>
        <taxon>Actinopterygii</taxon>
        <taxon>Neopterygii</taxon>
        <taxon>Teleostei</taxon>
        <taxon>Neoteleostei</taxon>
        <taxon>Acanthomorphata</taxon>
        <taxon>Ovalentaria</taxon>
        <taxon>Atherinomorphae</taxon>
        <taxon>Cyprinodontiformes</taxon>
        <taxon>Goodeidae</taxon>
        <taxon>Ataeniobius</taxon>
    </lineage>
</organism>
<keyword evidence="3" id="KW-1185">Reference proteome</keyword>
<protein>
    <submittedName>
        <fullName evidence="2">Uncharacterized protein</fullName>
    </submittedName>
</protein>
<dbReference type="Proteomes" id="UP001345963">
    <property type="component" value="Unassembled WGS sequence"/>
</dbReference>
<sequence>MVELTSPLQHIEDELELSSDEDDELQDYVPGDHKTKEDERKRKWETSGGLSTTALQHLWHCWASDDGTE</sequence>
<name>A0ABU7C5C6_9TELE</name>